<organism evidence="1 2">
    <name type="scientific">Timema podura</name>
    <name type="common">Walking stick</name>
    <dbReference type="NCBI Taxonomy" id="61482"/>
    <lineage>
        <taxon>Eukaryota</taxon>
        <taxon>Metazoa</taxon>
        <taxon>Ecdysozoa</taxon>
        <taxon>Arthropoda</taxon>
        <taxon>Hexapoda</taxon>
        <taxon>Insecta</taxon>
        <taxon>Pterygota</taxon>
        <taxon>Neoptera</taxon>
        <taxon>Polyneoptera</taxon>
        <taxon>Phasmatodea</taxon>
        <taxon>Timematodea</taxon>
        <taxon>Timematoidea</taxon>
        <taxon>Timematidae</taxon>
        <taxon>Timema</taxon>
    </lineage>
</organism>
<reference evidence="1" key="1">
    <citation type="submission" date="2021-03" db="EMBL/GenBank/DDBJ databases">
        <authorList>
            <person name="Tran Van P."/>
        </authorList>
    </citation>
    <scope>NUCLEOTIDE SEQUENCE</scope>
</reference>
<name>A0ABN7NG24_TIMPD</name>
<proteinExistence type="predicted"/>
<keyword evidence="2" id="KW-1185">Reference proteome</keyword>
<protein>
    <submittedName>
        <fullName evidence="1">Uncharacterized protein</fullName>
    </submittedName>
</protein>
<accession>A0ABN7NG24</accession>
<evidence type="ECO:0000313" key="1">
    <source>
        <dbReference type="EMBL" id="CAG2054239.1"/>
    </source>
</evidence>
<comment type="caution">
    <text evidence="1">The sequence shown here is derived from an EMBL/GenBank/DDBJ whole genome shotgun (WGS) entry which is preliminary data.</text>
</comment>
<evidence type="ECO:0000313" key="2">
    <source>
        <dbReference type="Proteomes" id="UP001153148"/>
    </source>
</evidence>
<dbReference type="EMBL" id="CAJPIN010001131">
    <property type="protein sequence ID" value="CAG2054239.1"/>
    <property type="molecule type" value="Genomic_DNA"/>
</dbReference>
<sequence>MTPFSLPSNVGEVSVSEVMFLADFEFHNNNISIKRQTNIEVSGKIQISSGKHKDFCIKKIVATLAVLRAQPHVGGGFDSRRAVSDQCQPNGSPVCRYFEECKAWRMVVPLQVKSSFLAKGHKIFSTSHLHRTI</sequence>
<gene>
    <name evidence="1" type="ORF">TPAB3V08_LOCUS1272</name>
</gene>
<dbReference type="Proteomes" id="UP001153148">
    <property type="component" value="Unassembled WGS sequence"/>
</dbReference>